<comment type="function">
    <text evidence="8">The globular domain of the protein is located near the polypeptide exit tunnel on the outside of the subunit, while an extended beta-hairpin is found that lines the wall of the exit tunnel in the center of the 70S ribosome.</text>
</comment>
<evidence type="ECO:0000256" key="2">
    <source>
        <dbReference type="ARBA" id="ARBA00022730"/>
    </source>
</evidence>
<dbReference type="GO" id="GO:0003735">
    <property type="term" value="F:structural constituent of ribosome"/>
    <property type="evidence" value="ECO:0007669"/>
    <property type="project" value="InterPro"/>
</dbReference>
<comment type="function">
    <text evidence="6">This protein binds specifically to 23S rRNA; its binding is stimulated by other ribosomal proteins, e.g. L4, L17, and L20. It is important during the early stages of 50S assembly. It makes multiple contacts with different domains of the 23S rRNA in the assembled 50S subunit and ribosome.</text>
</comment>
<reference evidence="12 13" key="1">
    <citation type="journal article" date="2015" name="MBio">
        <title>Genome-Resolved Metagenomic Analysis Reveals Roles for Candidate Phyla and Other Microbial Community Members in Biogeochemical Transformations in Oil Reservoirs.</title>
        <authorList>
            <person name="Hu P."/>
            <person name="Tom L."/>
            <person name="Singh A."/>
            <person name="Thomas B.C."/>
            <person name="Baker B.J."/>
            <person name="Piceno Y.M."/>
            <person name="Andersen G.L."/>
            <person name="Banfield J.F."/>
        </authorList>
    </citation>
    <scope>NUCLEOTIDE SEQUENCE [LARGE SCALE GENOMIC DNA]</scope>
    <source>
        <strain evidence="12">46_26</strain>
    </source>
</reference>
<dbReference type="PANTHER" id="PTHR13501">
    <property type="entry name" value="CHLOROPLAST 50S RIBOSOMAL PROTEIN L22-RELATED"/>
    <property type="match status" value="1"/>
</dbReference>
<dbReference type="InterPro" id="IPR047867">
    <property type="entry name" value="Ribosomal_uL22_bac/org-type"/>
</dbReference>
<dbReference type="InterPro" id="IPR005727">
    <property type="entry name" value="Ribosomal_uL22_bac/chlpt-type"/>
</dbReference>
<dbReference type="Proteomes" id="UP000058636">
    <property type="component" value="Unassembled WGS sequence"/>
</dbReference>
<comment type="subunit">
    <text evidence="8 10">Part of the 50S ribosomal subunit.</text>
</comment>
<dbReference type="PATRIC" id="fig|93930.3.peg.120"/>
<accession>A0A101EQH5</accession>
<evidence type="ECO:0000256" key="6">
    <source>
        <dbReference type="ARBA" id="ARBA00025084"/>
    </source>
</evidence>
<dbReference type="GO" id="GO:0006412">
    <property type="term" value="P:translation"/>
    <property type="evidence" value="ECO:0007669"/>
    <property type="project" value="UniProtKB-UniRule"/>
</dbReference>
<evidence type="ECO:0000256" key="7">
    <source>
        <dbReference type="ARBA" id="ARBA00035207"/>
    </source>
</evidence>
<evidence type="ECO:0000256" key="11">
    <source>
        <dbReference type="RuleBase" id="RU004008"/>
    </source>
</evidence>
<comment type="similarity">
    <text evidence="1 8 9">Belongs to the universal ribosomal protein uL22 family.</text>
</comment>
<evidence type="ECO:0000256" key="1">
    <source>
        <dbReference type="ARBA" id="ARBA00009451"/>
    </source>
</evidence>
<dbReference type="EMBL" id="LGFG01000091">
    <property type="protein sequence ID" value="KUK22804.1"/>
    <property type="molecule type" value="Genomic_DNA"/>
</dbReference>
<sequence length="164" mass="19052">MRRERMKLQVPRSSLKRSIFHKKRKELLSSLPKIEAKAVARYIRISPRKARAIANTIRGKSVEEAFQILAFSPKKAARIMEKVLKSAVANAENNFGLSVENLYVSECYVNDGPRMKRIWPRGRGRADIIQKRMSHITIVVRDRSKEDEYRKALEELEKKISSEE</sequence>
<name>A0A101EQH5_9THEM</name>
<dbReference type="HAMAP" id="MF_01331_B">
    <property type="entry name" value="Ribosomal_uL22_B"/>
    <property type="match status" value="1"/>
</dbReference>
<dbReference type="InterPro" id="IPR018260">
    <property type="entry name" value="Ribosomal_uL22_CS"/>
</dbReference>
<dbReference type="SUPFAM" id="SSF54843">
    <property type="entry name" value="Ribosomal protein L22"/>
    <property type="match status" value="1"/>
</dbReference>
<dbReference type="Pfam" id="PF00237">
    <property type="entry name" value="Ribosomal_L22"/>
    <property type="match status" value="1"/>
</dbReference>
<evidence type="ECO:0000256" key="8">
    <source>
        <dbReference type="HAMAP-Rule" id="MF_01331"/>
    </source>
</evidence>
<evidence type="ECO:0000313" key="13">
    <source>
        <dbReference type="Proteomes" id="UP000058636"/>
    </source>
</evidence>
<comment type="caution">
    <text evidence="12">The sequence shown here is derived from an EMBL/GenBank/DDBJ whole genome shotgun (WGS) entry which is preliminary data.</text>
</comment>
<dbReference type="CDD" id="cd00336">
    <property type="entry name" value="Ribosomal_L22"/>
    <property type="match status" value="1"/>
</dbReference>
<dbReference type="NCBIfam" id="TIGR01044">
    <property type="entry name" value="rplV_bact"/>
    <property type="match status" value="1"/>
</dbReference>
<evidence type="ECO:0000256" key="10">
    <source>
        <dbReference type="RuleBase" id="RU004006"/>
    </source>
</evidence>
<dbReference type="FunFam" id="3.90.470.10:FF:000011">
    <property type="entry name" value="50S ribosomal protein L22"/>
    <property type="match status" value="1"/>
</dbReference>
<evidence type="ECO:0000256" key="3">
    <source>
        <dbReference type="ARBA" id="ARBA00022884"/>
    </source>
</evidence>
<proteinExistence type="inferred from homology"/>
<evidence type="ECO:0000256" key="5">
    <source>
        <dbReference type="ARBA" id="ARBA00023274"/>
    </source>
</evidence>
<evidence type="ECO:0000256" key="4">
    <source>
        <dbReference type="ARBA" id="ARBA00022980"/>
    </source>
</evidence>
<dbReference type="InterPro" id="IPR036394">
    <property type="entry name" value="Ribosomal_uL22_sf"/>
</dbReference>
<keyword evidence="4 8" id="KW-0689">Ribosomal protein</keyword>
<dbReference type="InterPro" id="IPR001063">
    <property type="entry name" value="Ribosomal_uL22"/>
</dbReference>
<dbReference type="AlphaFoldDB" id="A0A101EQH5"/>
<keyword evidence="5 8" id="KW-0687">Ribonucleoprotein</keyword>
<keyword evidence="3 8" id="KW-0694">RNA-binding</keyword>
<dbReference type="GO" id="GO:0019843">
    <property type="term" value="F:rRNA binding"/>
    <property type="evidence" value="ECO:0007669"/>
    <property type="project" value="UniProtKB-UniRule"/>
</dbReference>
<evidence type="ECO:0000313" key="12">
    <source>
        <dbReference type="EMBL" id="KUK22804.1"/>
    </source>
</evidence>
<dbReference type="PANTHER" id="PTHR13501:SF8">
    <property type="entry name" value="LARGE RIBOSOMAL SUBUNIT PROTEIN UL22M"/>
    <property type="match status" value="1"/>
</dbReference>
<dbReference type="GO" id="GO:0022625">
    <property type="term" value="C:cytosolic large ribosomal subunit"/>
    <property type="evidence" value="ECO:0007669"/>
    <property type="project" value="TreeGrafter"/>
</dbReference>
<dbReference type="Gene3D" id="3.90.470.10">
    <property type="entry name" value="Ribosomal protein L22/L17"/>
    <property type="match status" value="1"/>
</dbReference>
<dbReference type="PROSITE" id="PS00464">
    <property type="entry name" value="RIBOSOMAL_L22"/>
    <property type="match status" value="1"/>
</dbReference>
<keyword evidence="2 8" id="KW-0699">rRNA-binding</keyword>
<gene>
    <name evidence="8" type="primary">rplV</name>
    <name evidence="12" type="ORF">XD57_1109</name>
</gene>
<organism evidence="12 13">
    <name type="scientific">Thermotoga petrophila</name>
    <dbReference type="NCBI Taxonomy" id="93929"/>
    <lineage>
        <taxon>Bacteria</taxon>
        <taxon>Thermotogati</taxon>
        <taxon>Thermotogota</taxon>
        <taxon>Thermotogae</taxon>
        <taxon>Thermotogales</taxon>
        <taxon>Thermotogaceae</taxon>
        <taxon>Thermotoga</taxon>
    </lineage>
</organism>
<evidence type="ECO:0000256" key="9">
    <source>
        <dbReference type="RuleBase" id="RU004005"/>
    </source>
</evidence>
<protein>
    <recommendedName>
        <fullName evidence="7 8">Large ribosomal subunit protein uL22</fullName>
    </recommendedName>
</protein>
<comment type="function">
    <text evidence="8 11">This protein binds specifically to 23S rRNA; its binding is stimulated by other ribosomal proteins, e.g., L4, L17, and L20. It is important during the early stages of 50S assembly. It makes multiple contacts with different domains of the 23S rRNA in the assembled 50S subunit and ribosome.</text>
</comment>